<comment type="subcellular location">
    <subcellularLocation>
        <location evidence="1">Cell outer membrane</location>
    </subcellularLocation>
</comment>
<dbReference type="PANTHER" id="PTHR47234">
    <property type="match status" value="1"/>
</dbReference>
<evidence type="ECO:0000313" key="6">
    <source>
        <dbReference type="EMBL" id="TVV71661.1"/>
    </source>
</evidence>
<dbReference type="EMBL" id="VNIM01000081">
    <property type="protein sequence ID" value="TVV71661.1"/>
    <property type="molecule type" value="Genomic_DNA"/>
</dbReference>
<feature type="region of interest" description="Disordered" evidence="4">
    <location>
        <begin position="681"/>
        <end position="769"/>
    </location>
</feature>
<dbReference type="GO" id="GO:0009279">
    <property type="term" value="C:cell outer membrane"/>
    <property type="evidence" value="ECO:0007669"/>
    <property type="project" value="UniProtKB-SubCell"/>
</dbReference>
<dbReference type="Gene3D" id="2.170.130.10">
    <property type="entry name" value="TonB-dependent receptor, plug domain"/>
    <property type="match status" value="1"/>
</dbReference>
<evidence type="ECO:0000313" key="7">
    <source>
        <dbReference type="Proteomes" id="UP000318681"/>
    </source>
</evidence>
<evidence type="ECO:0000256" key="1">
    <source>
        <dbReference type="ARBA" id="ARBA00004442"/>
    </source>
</evidence>
<organism evidence="6 7">
    <name type="scientific">Alterirhizorhabdus solaris</name>
    <dbReference type="NCBI Taxonomy" id="2529389"/>
    <lineage>
        <taxon>Bacteria</taxon>
        <taxon>Pseudomonadati</taxon>
        <taxon>Pseudomonadota</taxon>
        <taxon>Alphaproteobacteria</taxon>
        <taxon>Sphingomonadales</taxon>
        <taxon>Rhizorhabdaceae</taxon>
        <taxon>Alterirhizorhabdus</taxon>
    </lineage>
</organism>
<dbReference type="InterPro" id="IPR036942">
    <property type="entry name" value="Beta-barrel_TonB_sf"/>
</dbReference>
<dbReference type="InterPro" id="IPR037066">
    <property type="entry name" value="Plug_dom_sf"/>
</dbReference>
<keyword evidence="7" id="KW-1185">Reference proteome</keyword>
<dbReference type="RefSeq" id="WP_145154249.1">
    <property type="nucleotide sequence ID" value="NZ_VNIM01000081.1"/>
</dbReference>
<dbReference type="SUPFAM" id="SSF56935">
    <property type="entry name" value="Porins"/>
    <property type="match status" value="1"/>
</dbReference>
<dbReference type="Gene3D" id="2.40.170.20">
    <property type="entry name" value="TonB-dependent receptor, beta-barrel domain"/>
    <property type="match status" value="1"/>
</dbReference>
<keyword evidence="3" id="KW-0998">Cell outer membrane</keyword>
<feature type="signal peptide" evidence="5">
    <location>
        <begin position="1"/>
        <end position="21"/>
    </location>
</feature>
<evidence type="ECO:0000256" key="5">
    <source>
        <dbReference type="SAM" id="SignalP"/>
    </source>
</evidence>
<dbReference type="Proteomes" id="UP000318681">
    <property type="component" value="Unassembled WGS sequence"/>
</dbReference>
<evidence type="ECO:0000256" key="3">
    <source>
        <dbReference type="ARBA" id="ARBA00023237"/>
    </source>
</evidence>
<dbReference type="PANTHER" id="PTHR47234:SF1">
    <property type="entry name" value="TONB-DEPENDENT RECEPTOR"/>
    <property type="match status" value="1"/>
</dbReference>
<keyword evidence="5" id="KW-0732">Signal</keyword>
<gene>
    <name evidence="6" type="ORF">FOY91_16200</name>
</gene>
<proteinExistence type="predicted"/>
<feature type="chain" id="PRO_5022242139" evidence="5">
    <location>
        <begin position="22"/>
        <end position="927"/>
    </location>
</feature>
<sequence length="927" mass="97762">MTRFAPLLAGLCACTAMPALAQGAPAAAPAPQPETADEEYNDIVVNGGRPAGSVIGTAVPEVTLSPGDIRSFGVSSLSDLIAELAPQTTSGQGRGGESPVVLLGGKRISGFGEIRDIPTEAIQRVEILPEEVALRYGYRPNQKVVNVVLRRRFRAVTAELEGAAPTEGGQFSPEIDTSFLRIADGRRMNLAMKYERSSALYESERDVVPQTPRQPFDFTGNVTSATGGAPVDAGLSALLGRAATVVGVPVSAANGRPALGDFVPGTVNVSDTGAYRTLLPQTDALTLNGVMAQSIFGNVSASLNGTFTYTGSQSAQGPASARLGLPAGSPFSPFAGDTTLFRYLGAVDPLGQRNRNLTGHLGTTLNGAVGGWQWTFTGGYDHAVSRTRSETGIDLTGFQGLIDGRDPLANPFGPLTADQLGDRLIDRARSVSDIATAEMVVNGTLFRLPAGAVSTTVKLGGTMNDFRSRATRSGLVSRADLSRDDVNGQASIDLPIASRKNGFLSALGELSVNVNGAYDQLSDFGGLRTIGAGFNWIPVKPVSLIASISKDEGAPSVQQLGNPQVTTVGVRVFDYVRGETVDISRLTGGNPLLSADDRRVVKLGLTVKPLAGQDLSITANYTNSRVRDPIAAFPTATAAIEAAFPARFSRDPSGRLLVIDSRPINFARQDQEELRWGINFSRQLSTPPRPEGGFPRDGQPPRDWQSRDRRGADGQAGGQPRDGQMQAGQAPTGPGQAPAGQAAQSQQQAGDAQSSLRELLPPGPGGRGTRLQAAVYHTIHLRERILIFENGPSLDLLNGDAIGSSGGQPRHEVQGQLGLTHNGFGARLNASWQSGTTVDGATSAQTLRFSSLTTVGVRLFANLGQQQALTAKVPFLRGSRLSLGVTNLFNQRLDVRDVNGLVPVSYQPAYLDPLGRSVRISFRKLFF</sequence>
<comment type="caution">
    <text evidence="6">The sequence shown here is derived from an EMBL/GenBank/DDBJ whole genome shotgun (WGS) entry which is preliminary data.</text>
</comment>
<name>A0A558QWZ2_9SPHN</name>
<accession>A0A558QWZ2</accession>
<evidence type="ECO:0000256" key="4">
    <source>
        <dbReference type="SAM" id="MobiDB-lite"/>
    </source>
</evidence>
<evidence type="ECO:0000256" key="2">
    <source>
        <dbReference type="ARBA" id="ARBA00023136"/>
    </source>
</evidence>
<dbReference type="OrthoDB" id="7224136at2"/>
<keyword evidence="2" id="KW-0472">Membrane</keyword>
<protein>
    <submittedName>
        <fullName evidence="6">TonB-dependent receptor</fullName>
    </submittedName>
</protein>
<feature type="compositionally biased region" description="Low complexity" evidence="4">
    <location>
        <begin position="718"/>
        <end position="760"/>
    </location>
</feature>
<reference evidence="6 7" key="1">
    <citation type="submission" date="2019-07" db="EMBL/GenBank/DDBJ databases">
        <title>Sphingomonas solaris sp. nov., isolated from a solar panel from Boston, Massachusetts.</title>
        <authorList>
            <person name="Tanner K."/>
            <person name="Pascual J."/>
            <person name="Mancuso C."/>
            <person name="Pereto J."/>
            <person name="Khalil A."/>
            <person name="Vilanova C."/>
        </authorList>
    </citation>
    <scope>NUCLEOTIDE SEQUENCE [LARGE SCALE GENOMIC DNA]</scope>
    <source>
        <strain evidence="6 7">R4DWN</strain>
    </source>
</reference>
<keyword evidence="6" id="KW-0675">Receptor</keyword>
<dbReference type="AlphaFoldDB" id="A0A558QWZ2"/>